<evidence type="ECO:0000313" key="8">
    <source>
        <dbReference type="Proteomes" id="UP000198534"/>
    </source>
</evidence>
<keyword evidence="3" id="KW-0547">Nucleotide-binding</keyword>
<evidence type="ECO:0000256" key="5">
    <source>
        <dbReference type="ARBA" id="ARBA00022842"/>
    </source>
</evidence>
<evidence type="ECO:0000256" key="1">
    <source>
        <dbReference type="ARBA" id="ARBA00022598"/>
    </source>
</evidence>
<protein>
    <submittedName>
        <fullName evidence="7">Glutathionylspermidine synthase</fullName>
    </submittedName>
</protein>
<proteinExistence type="predicted"/>
<dbReference type="InterPro" id="IPR016185">
    <property type="entry name" value="PreATP-grasp_dom_sf"/>
</dbReference>
<keyword evidence="4" id="KW-0067">ATP-binding</keyword>
<keyword evidence="2" id="KW-0479">Metal-binding</keyword>
<evidence type="ECO:0000256" key="2">
    <source>
        <dbReference type="ARBA" id="ARBA00022723"/>
    </source>
</evidence>
<reference evidence="7 8" key="1">
    <citation type="submission" date="2016-10" db="EMBL/GenBank/DDBJ databases">
        <authorList>
            <person name="de Groot N.N."/>
        </authorList>
    </citation>
    <scope>NUCLEOTIDE SEQUENCE [LARGE SCALE GENOMIC DNA]</scope>
    <source>
        <strain evidence="7 8">DSM 45610</strain>
    </source>
</reference>
<feature type="domain" description="Glutathionylspermidine synthase pre-ATP-grasp-like" evidence="6">
    <location>
        <begin position="46"/>
        <end position="407"/>
    </location>
</feature>
<accession>A0A1H2TLC6</accession>
<name>A0A1H2TLC6_9BACL</name>
<dbReference type="SUPFAM" id="SSF56059">
    <property type="entry name" value="Glutathione synthetase ATP-binding domain-like"/>
    <property type="match status" value="1"/>
</dbReference>
<dbReference type="RefSeq" id="WP_425433857.1">
    <property type="nucleotide sequence ID" value="NZ_FNNQ01000003.1"/>
</dbReference>
<gene>
    <name evidence="7" type="ORF">SAMN05444487_103170</name>
</gene>
<organism evidence="7 8">
    <name type="scientific">Marininema mesophilum</name>
    <dbReference type="NCBI Taxonomy" id="1048340"/>
    <lineage>
        <taxon>Bacteria</taxon>
        <taxon>Bacillati</taxon>
        <taxon>Bacillota</taxon>
        <taxon>Bacilli</taxon>
        <taxon>Bacillales</taxon>
        <taxon>Thermoactinomycetaceae</taxon>
        <taxon>Marininema</taxon>
    </lineage>
</organism>
<dbReference type="InterPro" id="IPR005494">
    <property type="entry name" value="GSPS_pre-ATP-grasp-like_dom"/>
</dbReference>
<sequence>MSPSYEARRQEIYKPMRQEGIFTWDMYNGVEYALAIPAPISLELRREMAEATEALGRVYTRVTAIVQQGEKQLLQELGLPKTTWEAVRMGMNGAPLTLVGRFDFALTEAGLKMLEFNSDTPTGIVEAFYVNQRVCTAWNLPSPNEGEEPKLQKAFADHVQWLRKQGKPTDEIVFSSLAWHEEDAGTTRYLMKQSGLPAYFIPLNELRVSGDRLSTSDGRRIDVWYRLHALEVLAKEKDTDGYPTGKHVLDIIADGGLSLINPPSAFMAQTKALQALIWNLYEEEMFLTEEERQTVGRYMLPTYLENTFQGHTPHVVKPIFGREGGGILLCDTEGTVNYRDGEKYYWDQPMVWQERVTMEEVEAETLAGTFHGQRLWGSFLIGGKASAILTRLDGPITGNLAYYQPTYLA</sequence>
<keyword evidence="1" id="KW-0436">Ligase</keyword>
<dbReference type="GO" id="GO:0005524">
    <property type="term" value="F:ATP binding"/>
    <property type="evidence" value="ECO:0007669"/>
    <property type="project" value="UniProtKB-KW"/>
</dbReference>
<evidence type="ECO:0000256" key="3">
    <source>
        <dbReference type="ARBA" id="ARBA00022741"/>
    </source>
</evidence>
<evidence type="ECO:0000313" key="7">
    <source>
        <dbReference type="EMBL" id="SDW44587.1"/>
    </source>
</evidence>
<dbReference type="SUPFAM" id="SSF52440">
    <property type="entry name" value="PreATP-grasp domain"/>
    <property type="match status" value="1"/>
</dbReference>
<dbReference type="GO" id="GO:0046872">
    <property type="term" value="F:metal ion binding"/>
    <property type="evidence" value="ECO:0007669"/>
    <property type="project" value="UniProtKB-KW"/>
</dbReference>
<keyword evidence="8" id="KW-1185">Reference proteome</keyword>
<evidence type="ECO:0000256" key="4">
    <source>
        <dbReference type="ARBA" id="ARBA00022840"/>
    </source>
</evidence>
<dbReference type="GO" id="GO:0016874">
    <property type="term" value="F:ligase activity"/>
    <property type="evidence" value="ECO:0007669"/>
    <property type="project" value="UniProtKB-KW"/>
</dbReference>
<dbReference type="Pfam" id="PF03738">
    <property type="entry name" value="GSP_synth"/>
    <property type="match status" value="1"/>
</dbReference>
<evidence type="ECO:0000259" key="6">
    <source>
        <dbReference type="Pfam" id="PF03738"/>
    </source>
</evidence>
<dbReference type="EMBL" id="FNNQ01000003">
    <property type="protein sequence ID" value="SDW44587.1"/>
    <property type="molecule type" value="Genomic_DNA"/>
</dbReference>
<dbReference type="Gene3D" id="3.30.1490.330">
    <property type="match status" value="1"/>
</dbReference>
<dbReference type="STRING" id="1048340.SAMN05444487_103170"/>
<dbReference type="Proteomes" id="UP000198534">
    <property type="component" value="Unassembled WGS sequence"/>
</dbReference>
<keyword evidence="5" id="KW-0460">Magnesium</keyword>
<dbReference type="AlphaFoldDB" id="A0A1H2TLC6"/>